<evidence type="ECO:0000256" key="12">
    <source>
        <dbReference type="PIRSR" id="PIRSR000853-3"/>
    </source>
</evidence>
<dbReference type="NCBIfam" id="TIGR01828">
    <property type="entry name" value="pyru_phos_dikin"/>
    <property type="match status" value="1"/>
</dbReference>
<dbReference type="GO" id="GO:0050242">
    <property type="term" value="F:pyruvate, phosphate dikinase activity"/>
    <property type="evidence" value="ECO:0007669"/>
    <property type="project" value="UniProtKB-UniRule"/>
</dbReference>
<name>A0A9W7DTP4_9STRA</name>
<dbReference type="Pfam" id="PF02896">
    <property type="entry name" value="PEP-utilizers_C"/>
    <property type="match status" value="1"/>
</dbReference>
<dbReference type="Gene3D" id="1.20.80.30">
    <property type="match status" value="1"/>
</dbReference>
<dbReference type="InterPro" id="IPR008279">
    <property type="entry name" value="PEP-util_enz_mobile_dom"/>
</dbReference>
<feature type="domain" description="Pyruvate phosphate dikinase AMP/ATP-binding" evidence="15">
    <location>
        <begin position="110"/>
        <end position="342"/>
    </location>
</feature>
<dbReference type="Gene3D" id="3.30.1490.20">
    <property type="entry name" value="ATP-grasp fold, A domain"/>
    <property type="match status" value="1"/>
</dbReference>
<dbReference type="InterPro" id="IPR002192">
    <property type="entry name" value="PPDK_AMP/ATP-bd"/>
</dbReference>
<evidence type="ECO:0000256" key="3">
    <source>
        <dbReference type="ARBA" id="ARBA00011994"/>
    </source>
</evidence>
<evidence type="ECO:0000256" key="8">
    <source>
        <dbReference type="ARBA" id="ARBA00022840"/>
    </source>
</evidence>
<dbReference type="Pfam" id="PF00391">
    <property type="entry name" value="PEP-utilizers"/>
    <property type="match status" value="1"/>
</dbReference>
<evidence type="ECO:0000256" key="7">
    <source>
        <dbReference type="ARBA" id="ARBA00022777"/>
    </source>
</evidence>
<dbReference type="InterPro" id="IPR023151">
    <property type="entry name" value="PEP_util_CS"/>
</dbReference>
<feature type="active site" description="Tele-phosphohistidine intermediate" evidence="11">
    <location>
        <position position="508"/>
    </location>
</feature>
<sequence length="935" mass="101675">MRLSTAFLFLALTGAGAFHVPQPIAFSRGFSVSPSSLSASIAMGTDTLSEAPCFPFGAGEKGRSADDKWLLGGKGANLAEMSAIGLSVPPGFTLTTECCREYCSNWNGELPPSLWSEVTAQLKVVESKMDCDFGSDSNPLLLSVRSGAAISMPGMMDTVLNLGMNDVVVEALSAKTGNARFAWDSYRRFLEMFGNVVLEISRSEFEEELDNIKFEKGYFEDNELQVDDLKTVVSAFKEVYVKNKLSFPDDVYEQLRLAIGAVFGGWNGDRAIKYREVENIRNLLGTAVNVQSMVFGNMGQTSGTGVCFTRDPNNGKDELFGEFLIDAQGEDVVAGIRTPQPISELETAMPEVYAEFKMNTEILEKHYGDMQDIEFTIQEGKLFMLQTRNGKRGGEAAVKMAVDFVEEGLIDKKEAINKVLPEHLDQLLHPSFSDTESATYKNAVVASGLPASPGAAVGEICFTNEDVVTKSEKGIPCVLVRDETSPDDVAGMYASEGILTARGGMTSHAAVVARGWGRPCICGCSDIKIDEAAGTLTITKEDGSTVVMKAGDCISLNGNTGEIMAEKMGVSPPAMKGDLEQFMEWVDEIKEIDVLANADTPDDAAEARKNGAVGIGLVRTEHMFFEPERIGQVRQLILSKSEAQTKEALDNLLPYQRSDFEGIFKAMDGYPVTIRLLDPPLHEFLPGLEDEEVLQKLSSQMSMTVTELVEEIKSAAEVNPMLGLRGCRLGITRPEIIEMQVRGIIEAALNAIDNGVDAIPDIMIPLVGKVQEFRDQAKLVRATADKVFEETGKTCKYRVGTMIEIPRAALTAHEIAKEADFFSFGSNDLTQMTFGYSRDDVGTFIPEYKRKGILLDDPFVTVDVEGVGQLIKSTVKNGREVKPDLKIGVCGEHGGDPRSVEFFSNDAGLSYVSCSPFRVPIARLAAAHAATKKKG</sequence>
<dbReference type="NCBIfam" id="NF004531">
    <property type="entry name" value="PRK05878.1"/>
    <property type="match status" value="1"/>
</dbReference>
<evidence type="ECO:0000256" key="2">
    <source>
        <dbReference type="ARBA" id="ARBA00007837"/>
    </source>
</evidence>
<keyword evidence="5 12" id="KW-0479">Metal-binding</keyword>
<feature type="signal peptide" evidence="13">
    <location>
        <begin position="1"/>
        <end position="17"/>
    </location>
</feature>
<evidence type="ECO:0000256" key="6">
    <source>
        <dbReference type="ARBA" id="ARBA00022741"/>
    </source>
</evidence>
<dbReference type="InterPro" id="IPR000121">
    <property type="entry name" value="PEP_util_C"/>
</dbReference>
<keyword evidence="9 12" id="KW-0460">Magnesium</keyword>
<dbReference type="GO" id="GO:0016301">
    <property type="term" value="F:kinase activity"/>
    <property type="evidence" value="ECO:0007669"/>
    <property type="project" value="UniProtKB-UniRule"/>
</dbReference>
<keyword evidence="4" id="KW-0808">Transferase</keyword>
<dbReference type="Proteomes" id="UP001165122">
    <property type="component" value="Unassembled WGS sequence"/>
</dbReference>
<evidence type="ECO:0000259" key="16">
    <source>
        <dbReference type="Pfam" id="PF02896"/>
    </source>
</evidence>
<gene>
    <name evidence="17" type="ORF">TrLO_g13924</name>
</gene>
<feature type="binding site" evidence="12">
    <location>
        <position position="804"/>
    </location>
    <ligand>
        <name>Mg(2+)</name>
        <dbReference type="ChEBI" id="CHEBI:18420"/>
    </ligand>
</feature>
<comment type="similarity">
    <text evidence="2 10">Belongs to the PEP-utilizing enzyme family.</text>
</comment>
<feature type="chain" id="PRO_5040741706" description="Pyruvate, phosphate dikinase" evidence="13">
    <location>
        <begin position="18"/>
        <end position="935"/>
    </location>
</feature>
<keyword evidence="6" id="KW-0547">Nucleotide-binding</keyword>
<dbReference type="InterPro" id="IPR018274">
    <property type="entry name" value="PEP_util_AS"/>
</dbReference>
<evidence type="ECO:0000259" key="15">
    <source>
        <dbReference type="Pfam" id="PF01326"/>
    </source>
</evidence>
<evidence type="ECO:0000256" key="9">
    <source>
        <dbReference type="ARBA" id="ARBA00022842"/>
    </source>
</evidence>
<dbReference type="EC" id="2.7.9.1" evidence="3 10"/>
<feature type="binding site" evidence="12">
    <location>
        <position position="828"/>
    </location>
    <ligand>
        <name>Mg(2+)</name>
        <dbReference type="ChEBI" id="CHEBI:18420"/>
    </ligand>
</feature>
<dbReference type="InterPro" id="IPR015813">
    <property type="entry name" value="Pyrv/PenolPyrv_kinase-like_dom"/>
</dbReference>
<dbReference type="SUPFAM" id="SSF56059">
    <property type="entry name" value="Glutathione synthetase ATP-binding domain-like"/>
    <property type="match status" value="1"/>
</dbReference>
<dbReference type="Gene3D" id="1.10.189.10">
    <property type="entry name" value="Pyruvate Phosphate Dikinase, domain 2"/>
    <property type="match status" value="1"/>
</dbReference>
<dbReference type="OrthoDB" id="6123450at2759"/>
<dbReference type="InterPro" id="IPR013815">
    <property type="entry name" value="ATP_grasp_subdomain_1"/>
</dbReference>
<dbReference type="InterPro" id="IPR036637">
    <property type="entry name" value="Phosphohistidine_dom_sf"/>
</dbReference>
<dbReference type="GO" id="GO:0046872">
    <property type="term" value="F:metal ion binding"/>
    <property type="evidence" value="ECO:0007669"/>
    <property type="project" value="UniProtKB-UniRule"/>
</dbReference>
<evidence type="ECO:0000256" key="13">
    <source>
        <dbReference type="SAM" id="SignalP"/>
    </source>
</evidence>
<comment type="catalytic activity">
    <reaction evidence="10">
        <text>pyruvate + phosphate + ATP = phosphoenolpyruvate + AMP + diphosphate + H(+)</text>
        <dbReference type="Rhea" id="RHEA:10756"/>
        <dbReference type="ChEBI" id="CHEBI:15361"/>
        <dbReference type="ChEBI" id="CHEBI:15378"/>
        <dbReference type="ChEBI" id="CHEBI:30616"/>
        <dbReference type="ChEBI" id="CHEBI:33019"/>
        <dbReference type="ChEBI" id="CHEBI:43474"/>
        <dbReference type="ChEBI" id="CHEBI:58702"/>
        <dbReference type="ChEBI" id="CHEBI:456215"/>
        <dbReference type="EC" id="2.7.9.1"/>
    </reaction>
</comment>
<keyword evidence="13" id="KW-0732">Signal</keyword>
<dbReference type="InterPro" id="IPR040442">
    <property type="entry name" value="Pyrv_kinase-like_dom_sf"/>
</dbReference>
<dbReference type="Pfam" id="PF01326">
    <property type="entry name" value="PPDK_N"/>
    <property type="match status" value="3"/>
</dbReference>
<dbReference type="PIRSF" id="PIRSF000853">
    <property type="entry name" value="PPDK"/>
    <property type="match status" value="1"/>
</dbReference>
<dbReference type="SUPFAM" id="SSF51621">
    <property type="entry name" value="Phosphoenolpyruvate/pyruvate domain"/>
    <property type="match status" value="1"/>
</dbReference>
<evidence type="ECO:0000256" key="1">
    <source>
        <dbReference type="ARBA" id="ARBA00001946"/>
    </source>
</evidence>
<dbReference type="PROSITE" id="PS00370">
    <property type="entry name" value="PEP_ENZYMES_PHOS_SITE"/>
    <property type="match status" value="1"/>
</dbReference>
<dbReference type="Gene3D" id="3.30.470.20">
    <property type="entry name" value="ATP-grasp fold, B domain"/>
    <property type="match status" value="1"/>
</dbReference>
<keyword evidence="7" id="KW-0418">Kinase</keyword>
<dbReference type="SUPFAM" id="SSF52009">
    <property type="entry name" value="Phosphohistidine domain"/>
    <property type="match status" value="1"/>
</dbReference>
<protein>
    <recommendedName>
        <fullName evidence="3 10">Pyruvate, phosphate dikinase</fullName>
        <ecNumber evidence="3 10">2.7.9.1</ecNumber>
    </recommendedName>
</protein>
<keyword evidence="8" id="KW-0067">ATP-binding</keyword>
<feature type="domain" description="Pyruvate phosphate dikinase AMP/ATP-binding" evidence="15">
    <location>
        <begin position="360"/>
        <end position="402"/>
    </location>
</feature>
<feature type="domain" description="PEP-utilising enzyme mobile" evidence="14">
    <location>
        <begin position="477"/>
        <end position="561"/>
    </location>
</feature>
<dbReference type="PROSITE" id="PS00742">
    <property type="entry name" value="PEP_ENZYMES_2"/>
    <property type="match status" value="1"/>
</dbReference>
<feature type="domain" description="PEP-utilising enzyme C-terminal" evidence="16">
    <location>
        <begin position="576"/>
        <end position="929"/>
    </location>
</feature>
<feature type="active site" description="Proton donor" evidence="11">
    <location>
        <position position="890"/>
    </location>
</feature>
<keyword evidence="18" id="KW-1185">Reference proteome</keyword>
<evidence type="ECO:0000256" key="4">
    <source>
        <dbReference type="ARBA" id="ARBA00022679"/>
    </source>
</evidence>
<reference evidence="18" key="1">
    <citation type="journal article" date="2023" name="Commun. Biol.">
        <title>Genome analysis of Parmales, the sister group of diatoms, reveals the evolutionary specialization of diatoms from phago-mixotrophs to photoautotrophs.</title>
        <authorList>
            <person name="Ban H."/>
            <person name="Sato S."/>
            <person name="Yoshikawa S."/>
            <person name="Yamada K."/>
            <person name="Nakamura Y."/>
            <person name="Ichinomiya M."/>
            <person name="Sato N."/>
            <person name="Blanc-Mathieu R."/>
            <person name="Endo H."/>
            <person name="Kuwata A."/>
            <person name="Ogata H."/>
        </authorList>
    </citation>
    <scope>NUCLEOTIDE SEQUENCE [LARGE SCALE GENOMIC DNA]</scope>
    <source>
        <strain evidence="18">NIES 3700</strain>
    </source>
</reference>
<dbReference type="PANTHER" id="PTHR22931">
    <property type="entry name" value="PHOSPHOENOLPYRUVATE DIKINASE-RELATED"/>
    <property type="match status" value="1"/>
</dbReference>
<dbReference type="GO" id="GO:0005524">
    <property type="term" value="F:ATP binding"/>
    <property type="evidence" value="ECO:0007669"/>
    <property type="project" value="UniProtKB-UniRule"/>
</dbReference>
<feature type="domain" description="Pyruvate phosphate dikinase AMP/ATP-binding" evidence="15">
    <location>
        <begin position="70"/>
        <end position="104"/>
    </location>
</feature>
<dbReference type="Gene3D" id="3.50.30.10">
    <property type="entry name" value="Phosphohistidine domain"/>
    <property type="match status" value="1"/>
</dbReference>
<dbReference type="Gene3D" id="3.20.20.60">
    <property type="entry name" value="Phosphoenolpyruvate-binding domains"/>
    <property type="match status" value="1"/>
</dbReference>
<dbReference type="AlphaFoldDB" id="A0A9W7DTP4"/>
<comment type="caution">
    <text evidence="17">The sequence shown here is derived from an EMBL/GenBank/DDBJ whole genome shotgun (WGS) entry which is preliminary data.</text>
</comment>
<comment type="cofactor">
    <cofactor evidence="1 10 12">
        <name>Mg(2+)</name>
        <dbReference type="ChEBI" id="CHEBI:18420"/>
    </cofactor>
</comment>
<organism evidence="17 18">
    <name type="scientific">Triparma laevis f. longispina</name>
    <dbReference type="NCBI Taxonomy" id="1714387"/>
    <lineage>
        <taxon>Eukaryota</taxon>
        <taxon>Sar</taxon>
        <taxon>Stramenopiles</taxon>
        <taxon>Ochrophyta</taxon>
        <taxon>Bolidophyceae</taxon>
        <taxon>Parmales</taxon>
        <taxon>Triparmaceae</taxon>
        <taxon>Triparma</taxon>
    </lineage>
</organism>
<evidence type="ECO:0000256" key="11">
    <source>
        <dbReference type="PIRSR" id="PIRSR000853-1"/>
    </source>
</evidence>
<accession>A0A9W7DTP4</accession>
<dbReference type="EMBL" id="BRXW01000394">
    <property type="protein sequence ID" value="GMH50368.1"/>
    <property type="molecule type" value="Genomic_DNA"/>
</dbReference>
<proteinExistence type="inferred from homology"/>
<evidence type="ECO:0000256" key="5">
    <source>
        <dbReference type="ARBA" id="ARBA00022723"/>
    </source>
</evidence>
<dbReference type="InterPro" id="IPR010121">
    <property type="entry name" value="Pyruvate_phosphate_dikinase"/>
</dbReference>
<evidence type="ECO:0000259" key="14">
    <source>
        <dbReference type="Pfam" id="PF00391"/>
    </source>
</evidence>
<dbReference type="PANTHER" id="PTHR22931:SF9">
    <property type="entry name" value="PYRUVATE, PHOSPHATE DIKINASE 1, CHLOROPLASTIC"/>
    <property type="match status" value="1"/>
</dbReference>
<evidence type="ECO:0000313" key="18">
    <source>
        <dbReference type="Proteomes" id="UP001165122"/>
    </source>
</evidence>
<evidence type="ECO:0000256" key="10">
    <source>
        <dbReference type="PIRNR" id="PIRNR000853"/>
    </source>
</evidence>
<evidence type="ECO:0000313" key="17">
    <source>
        <dbReference type="EMBL" id="GMH50368.1"/>
    </source>
</evidence>